<reference evidence="2 3" key="1">
    <citation type="submission" date="2012-12" db="EMBL/GenBank/DDBJ databases">
        <title>Novel taxa of Listeriaceae from agricultural environments in the United States.</title>
        <authorList>
            <person name="den Bakker H.C."/>
            <person name="Allred A."/>
            <person name="Warchocki S."/>
            <person name="Wright E.M."/>
            <person name="Burrell A."/>
            <person name="Nightingale K.K."/>
            <person name="Kephart D."/>
            <person name="Wiedmann M."/>
        </authorList>
    </citation>
    <scope>NUCLEOTIDE SEQUENCE [LARGE SCALE GENOMIC DNA]</scope>
    <source>
        <strain evidence="2 3">FSL F6-1183</strain>
    </source>
</reference>
<dbReference type="Proteomes" id="UP000019251">
    <property type="component" value="Unassembled WGS sequence"/>
</dbReference>
<accession>A0A829R982</accession>
<organism evidence="2 3">
    <name type="scientific">Listeria grayi FSL F6-1183</name>
    <dbReference type="NCBI Taxonomy" id="1265827"/>
    <lineage>
        <taxon>Bacteria</taxon>
        <taxon>Bacillati</taxon>
        <taxon>Bacillota</taxon>
        <taxon>Bacilli</taxon>
        <taxon>Bacillales</taxon>
        <taxon>Listeriaceae</taxon>
        <taxon>Listeria</taxon>
    </lineage>
</organism>
<feature type="domain" description="Spore protein YkvP/CgeB glycosyl transferase-like" evidence="1">
    <location>
        <begin position="346"/>
        <end position="459"/>
    </location>
</feature>
<proteinExistence type="predicted"/>
<evidence type="ECO:0000259" key="1">
    <source>
        <dbReference type="Pfam" id="PF13524"/>
    </source>
</evidence>
<name>A0A829R982_LISGR</name>
<protein>
    <recommendedName>
        <fullName evidence="1">Spore protein YkvP/CgeB glycosyl transferase-like domain-containing protein</fullName>
    </recommendedName>
</protein>
<evidence type="ECO:0000313" key="3">
    <source>
        <dbReference type="Proteomes" id="UP000019251"/>
    </source>
</evidence>
<dbReference type="AlphaFoldDB" id="A0A829R982"/>
<evidence type="ECO:0000313" key="2">
    <source>
        <dbReference type="EMBL" id="EUJ30362.1"/>
    </source>
</evidence>
<dbReference type="EMBL" id="AODG01000003">
    <property type="protein sequence ID" value="EUJ30362.1"/>
    <property type="molecule type" value="Genomic_DNA"/>
</dbReference>
<gene>
    <name evidence="2" type="ORF">LMUR_00730</name>
</gene>
<dbReference type="InterPro" id="IPR055259">
    <property type="entry name" value="YkvP/CgeB_Glyco_trans-like"/>
</dbReference>
<comment type="caution">
    <text evidence="2">The sequence shown here is derived from an EMBL/GenBank/DDBJ whole genome shotgun (WGS) entry which is preliminary data.</text>
</comment>
<dbReference type="RefSeq" id="WP_234404313.1">
    <property type="nucleotide sequence ID" value="NZ_AODG01000003.1"/>
</dbReference>
<dbReference type="Pfam" id="PF13524">
    <property type="entry name" value="Glyco_trans_1_2"/>
    <property type="match status" value="1"/>
</dbReference>
<sequence>MTLMVHFFFANANEKANYTSFKETNVAFSRLPKQPLEVLPGEMLIIQSEAEISQGITIKLAVAEYSAARKIKTSFVEMNKEHQLTLDKETTALRFAFKIVGAGLAKIKHLQVNRFFQSKRDASIPANEDIPNDWHSLKRIKDLRVACILDEFTMTSFDKVVDLITFTPNNWQEVLTEARPHLLFVESAWHGNGDTWQYKIGKYSNDERKELKALLAWCQERDIPTVFWNKEDPIHYEKFIDSAKRFDYIYTTDANKIPDYQKQAKHERVFALPFAAEPSQHNPIQLGIPKEDKVCFAGSYYANRHIERREKMDEMLAISADYGLVIYDRNFERTEEEFLFPKQFRENVVGSLPYKDIAKAYKGYRYILNVNSVIDSPTMFSRRVFEGLASGTPILSSYSKGIEEIFGNIVMIAQNPRELQKQLAAMRTNETAYREKTLLGIREVYEKHTYQKRMAFILDNMGVTIADEEPSVAVIAKVDTTKDIEAAIEQFERQTYLTKKLILLVDDLTEIQTMINRYSSEQVEICILDYTKHYTKLRTFTESSYLAYFDSANHYGENYLKDLMIATKYTQADFIGKASYYEATENKLVCKQAEVEYQFVTSLWPDRSIMSTSFPFEGTVYDSLKAWINKEDLSAYFAKGAQLFSADKFNFIENGQTLAEADKANIGL</sequence>
<dbReference type="Gene3D" id="3.40.50.2000">
    <property type="entry name" value="Glycogen Phosphorylase B"/>
    <property type="match status" value="1"/>
</dbReference>